<sequence length="82" mass="9215">MRERAHLGETARHFSFPTGNPDSAPFREQDVKFPCPATNDGRSDLLKIHGVPSPFTSENNISHKELFSEGILRIYFGDRTAV</sequence>
<evidence type="ECO:0000313" key="2">
    <source>
        <dbReference type="EMBL" id="KAL2739901.1"/>
    </source>
</evidence>
<reference evidence="2 3" key="1">
    <citation type="journal article" date="2024" name="Ann. Entomol. Soc. Am.">
        <title>Genomic analyses of the southern and eastern yellowjacket wasps (Hymenoptera: Vespidae) reveal evolutionary signatures of social life.</title>
        <authorList>
            <person name="Catto M.A."/>
            <person name="Caine P.B."/>
            <person name="Orr S.E."/>
            <person name="Hunt B.G."/>
            <person name="Goodisman M.A.D."/>
        </authorList>
    </citation>
    <scope>NUCLEOTIDE SEQUENCE [LARGE SCALE GENOMIC DNA]</scope>
    <source>
        <strain evidence="2">232</strain>
        <tissue evidence="2">Head and thorax</tissue>
    </source>
</reference>
<dbReference type="AlphaFoldDB" id="A0ABD2C4D1"/>
<feature type="compositionally biased region" description="Basic and acidic residues" evidence="1">
    <location>
        <begin position="1"/>
        <end position="12"/>
    </location>
</feature>
<organism evidence="2 3">
    <name type="scientific">Vespula maculifrons</name>
    <name type="common">Eastern yellow jacket</name>
    <name type="synonym">Wasp</name>
    <dbReference type="NCBI Taxonomy" id="7453"/>
    <lineage>
        <taxon>Eukaryota</taxon>
        <taxon>Metazoa</taxon>
        <taxon>Ecdysozoa</taxon>
        <taxon>Arthropoda</taxon>
        <taxon>Hexapoda</taxon>
        <taxon>Insecta</taxon>
        <taxon>Pterygota</taxon>
        <taxon>Neoptera</taxon>
        <taxon>Endopterygota</taxon>
        <taxon>Hymenoptera</taxon>
        <taxon>Apocrita</taxon>
        <taxon>Aculeata</taxon>
        <taxon>Vespoidea</taxon>
        <taxon>Vespidae</taxon>
        <taxon>Vespinae</taxon>
        <taxon>Vespula</taxon>
    </lineage>
</organism>
<comment type="caution">
    <text evidence="2">The sequence shown here is derived from an EMBL/GenBank/DDBJ whole genome shotgun (WGS) entry which is preliminary data.</text>
</comment>
<dbReference type="EMBL" id="JAYRBN010000061">
    <property type="protein sequence ID" value="KAL2739901.1"/>
    <property type="molecule type" value="Genomic_DNA"/>
</dbReference>
<protein>
    <submittedName>
        <fullName evidence="2">Uncharacterized protein</fullName>
    </submittedName>
</protein>
<evidence type="ECO:0000313" key="3">
    <source>
        <dbReference type="Proteomes" id="UP001607303"/>
    </source>
</evidence>
<evidence type="ECO:0000256" key="1">
    <source>
        <dbReference type="SAM" id="MobiDB-lite"/>
    </source>
</evidence>
<proteinExistence type="predicted"/>
<feature type="region of interest" description="Disordered" evidence="1">
    <location>
        <begin position="1"/>
        <end position="28"/>
    </location>
</feature>
<dbReference type="Proteomes" id="UP001607303">
    <property type="component" value="Unassembled WGS sequence"/>
</dbReference>
<accession>A0ABD2C4D1</accession>
<name>A0ABD2C4D1_VESMC</name>
<gene>
    <name evidence="2" type="ORF">V1477_011290</name>
</gene>
<keyword evidence="3" id="KW-1185">Reference proteome</keyword>